<dbReference type="Pfam" id="PF04773">
    <property type="entry name" value="FecR"/>
    <property type="match status" value="1"/>
</dbReference>
<dbReference type="InterPro" id="IPR006860">
    <property type="entry name" value="FecR"/>
</dbReference>
<dbReference type="InterPro" id="IPR012373">
    <property type="entry name" value="Ferrdict_sens_TM"/>
</dbReference>
<gene>
    <name evidence="4" type="ORF">HGH91_13575</name>
</gene>
<keyword evidence="1" id="KW-0472">Membrane</keyword>
<evidence type="ECO:0000313" key="5">
    <source>
        <dbReference type="Proteomes" id="UP000552864"/>
    </source>
</evidence>
<evidence type="ECO:0000256" key="1">
    <source>
        <dbReference type="SAM" id="Phobius"/>
    </source>
</evidence>
<dbReference type="Pfam" id="PF16344">
    <property type="entry name" value="FecR_C"/>
    <property type="match status" value="1"/>
</dbReference>
<dbReference type="Gene3D" id="3.55.50.30">
    <property type="match status" value="1"/>
</dbReference>
<evidence type="ECO:0000259" key="3">
    <source>
        <dbReference type="Pfam" id="PF16344"/>
    </source>
</evidence>
<keyword evidence="1" id="KW-1133">Transmembrane helix</keyword>
<keyword evidence="5" id="KW-1185">Reference proteome</keyword>
<proteinExistence type="predicted"/>
<name>A0A847STH0_9BACT</name>
<keyword evidence="1" id="KW-0812">Transmembrane</keyword>
<dbReference type="PANTHER" id="PTHR30273:SF2">
    <property type="entry name" value="PROTEIN FECR"/>
    <property type="match status" value="1"/>
</dbReference>
<evidence type="ECO:0000259" key="2">
    <source>
        <dbReference type="Pfam" id="PF04773"/>
    </source>
</evidence>
<feature type="transmembrane region" description="Helical" evidence="1">
    <location>
        <begin position="80"/>
        <end position="101"/>
    </location>
</feature>
<accession>A0A847STH0</accession>
<dbReference type="Gene3D" id="2.60.120.1440">
    <property type="match status" value="1"/>
</dbReference>
<dbReference type="EMBL" id="JABAHZ010000002">
    <property type="protein sequence ID" value="NLR79662.1"/>
    <property type="molecule type" value="Genomic_DNA"/>
</dbReference>
<reference evidence="4 5" key="1">
    <citation type="submission" date="2020-04" db="EMBL/GenBank/DDBJ databases">
        <authorList>
            <person name="Yin C."/>
        </authorList>
    </citation>
    <scope>NUCLEOTIDE SEQUENCE [LARGE SCALE GENOMIC DNA]</scope>
    <source>
        <strain evidence="4 5">Ak56</strain>
    </source>
</reference>
<dbReference type="RefSeq" id="WP_168738943.1">
    <property type="nucleotide sequence ID" value="NZ_JABAHZ010000002.1"/>
</dbReference>
<organism evidence="4 5">
    <name type="scientific">Chitinophaga eiseniae</name>
    <dbReference type="NCBI Taxonomy" id="634771"/>
    <lineage>
        <taxon>Bacteria</taxon>
        <taxon>Pseudomonadati</taxon>
        <taxon>Bacteroidota</taxon>
        <taxon>Chitinophagia</taxon>
        <taxon>Chitinophagales</taxon>
        <taxon>Chitinophagaceae</taxon>
        <taxon>Chitinophaga</taxon>
    </lineage>
</organism>
<feature type="domain" description="FecR protein" evidence="2">
    <location>
        <begin position="178"/>
        <end position="271"/>
    </location>
</feature>
<feature type="domain" description="Protein FecR C-terminal" evidence="3">
    <location>
        <begin position="324"/>
        <end position="391"/>
    </location>
</feature>
<dbReference type="AlphaFoldDB" id="A0A847STH0"/>
<comment type="caution">
    <text evidence="4">The sequence shown here is derived from an EMBL/GenBank/DDBJ whole genome shotgun (WGS) entry which is preliminary data.</text>
</comment>
<dbReference type="InterPro" id="IPR032508">
    <property type="entry name" value="FecR_C"/>
</dbReference>
<evidence type="ECO:0000313" key="4">
    <source>
        <dbReference type="EMBL" id="NLR79662.1"/>
    </source>
</evidence>
<dbReference type="PANTHER" id="PTHR30273">
    <property type="entry name" value="PERIPLASMIC SIGNAL SENSOR AND SIGMA FACTOR ACTIVATOR FECR-RELATED"/>
    <property type="match status" value="1"/>
</dbReference>
<protein>
    <submittedName>
        <fullName evidence="4">FecR family protein</fullName>
    </submittedName>
</protein>
<sequence>MDIRQAKAILEKYRTGNCSTEEKEMVEKWYARLVDTGEWEWSDGEAEQLEQAMEEKLLLQIKPTEQHHSRKYFIQRASRWWAAAAILLLLAAVTLFFFYGARHNNQHSLSQVQRFKNDILPATQQVVLTLSDGTQQALDDVSNGTVTHQGLAEAVKKDSSMIYNSPGNTSEEAVVYNTIATGKGRTFHLQLSDGSEVWLDALSSIRFPTSFPGGERIVEITGQVYFEVAHNAKKSFKVKSGKQVTEVLGTHFNINSFNGEKIQTTLLEGRLRVQSLASANSGMMDPHAVIISPGQQSIFSPANAQLTTLELQDTDEVMAWKDGRFRFDGSSVKEITDQLSRWYNIDVVYKDTITETFVADIKRDVPISKMLKLLEMTKQIKFVIEGNKVIVMKY</sequence>
<dbReference type="GO" id="GO:0016989">
    <property type="term" value="F:sigma factor antagonist activity"/>
    <property type="evidence" value="ECO:0007669"/>
    <property type="project" value="TreeGrafter"/>
</dbReference>
<dbReference type="Proteomes" id="UP000552864">
    <property type="component" value="Unassembled WGS sequence"/>
</dbReference>